<accession>A0A268S1M8</accession>
<evidence type="ECO:0000313" key="1">
    <source>
        <dbReference type="EMBL" id="PAF26399.1"/>
    </source>
</evidence>
<dbReference type="Proteomes" id="UP000216133">
    <property type="component" value="Unassembled WGS sequence"/>
</dbReference>
<evidence type="ECO:0000313" key="2">
    <source>
        <dbReference type="Proteomes" id="UP000216133"/>
    </source>
</evidence>
<name>A0A268S1M8_SHOCL</name>
<protein>
    <submittedName>
        <fullName evidence="1">Uncharacterized protein</fullName>
    </submittedName>
</protein>
<organism evidence="1 2">
    <name type="scientific">Shouchella clausii</name>
    <name type="common">Alkalihalobacillus clausii</name>
    <dbReference type="NCBI Taxonomy" id="79880"/>
    <lineage>
        <taxon>Bacteria</taxon>
        <taxon>Bacillati</taxon>
        <taxon>Bacillota</taxon>
        <taxon>Bacilli</taxon>
        <taxon>Bacillales</taxon>
        <taxon>Bacillaceae</taxon>
        <taxon>Shouchella</taxon>
    </lineage>
</organism>
<reference evidence="1 2" key="1">
    <citation type="submission" date="2017-07" db="EMBL/GenBank/DDBJ databases">
        <title>Isolation and whole genome analysis of endospore-forming bacteria from heroin.</title>
        <authorList>
            <person name="Kalinowski J."/>
            <person name="Ahrens B."/>
            <person name="Al-Dilaimi A."/>
            <person name="Winkler A."/>
            <person name="Wibberg D."/>
            <person name="Schleenbecker U."/>
            <person name="Ruckert C."/>
            <person name="Wolfel R."/>
            <person name="Grass G."/>
        </authorList>
    </citation>
    <scope>NUCLEOTIDE SEQUENCE [LARGE SCALE GENOMIC DNA]</scope>
    <source>
        <strain evidence="1 2">7523-2</strain>
    </source>
</reference>
<dbReference type="AlphaFoldDB" id="A0A268S1M8"/>
<comment type="caution">
    <text evidence="1">The sequence shown here is derived from an EMBL/GenBank/DDBJ whole genome shotgun (WGS) entry which is preliminary data.</text>
</comment>
<proteinExistence type="predicted"/>
<gene>
    <name evidence="1" type="ORF">CHH61_08400</name>
</gene>
<sequence length="63" mass="6766">MCTPVTGNMYTASNMVVNMPVMMLQIGGTLLVMIVFFHMSPGIGLAAVYRFNVFCSSSGQLVS</sequence>
<dbReference type="EMBL" id="NPBS01000037">
    <property type="protein sequence ID" value="PAF26399.1"/>
    <property type="molecule type" value="Genomic_DNA"/>
</dbReference>